<proteinExistence type="predicted"/>
<dbReference type="PROSITE" id="PS51000">
    <property type="entry name" value="HTH_DEOR_2"/>
    <property type="match status" value="1"/>
</dbReference>
<dbReference type="SMART" id="SM00420">
    <property type="entry name" value="HTH_DEOR"/>
    <property type="match status" value="1"/>
</dbReference>
<dbReference type="InterPro" id="IPR036388">
    <property type="entry name" value="WH-like_DNA-bd_sf"/>
</dbReference>
<organism evidence="6 7">
    <name type="scientific">Methylobacterium trifolii</name>
    <dbReference type="NCBI Taxonomy" id="1003092"/>
    <lineage>
        <taxon>Bacteria</taxon>
        <taxon>Pseudomonadati</taxon>
        <taxon>Pseudomonadota</taxon>
        <taxon>Alphaproteobacteria</taxon>
        <taxon>Hyphomicrobiales</taxon>
        <taxon>Methylobacteriaceae</taxon>
        <taxon>Methylobacterium</taxon>
    </lineage>
</organism>
<dbReference type="Gene3D" id="1.10.10.10">
    <property type="entry name" value="Winged helix-like DNA-binding domain superfamily/Winged helix DNA-binding domain"/>
    <property type="match status" value="1"/>
</dbReference>
<dbReference type="Pfam" id="PF08220">
    <property type="entry name" value="HTH_DeoR"/>
    <property type="match status" value="1"/>
</dbReference>
<dbReference type="InterPro" id="IPR014036">
    <property type="entry name" value="DeoR-like_C"/>
</dbReference>
<dbReference type="RefSeq" id="WP_238181318.1">
    <property type="nucleotide sequence ID" value="NZ_BPRB01000048.1"/>
</dbReference>
<dbReference type="SUPFAM" id="SSF46785">
    <property type="entry name" value="Winged helix' DNA-binding domain"/>
    <property type="match status" value="1"/>
</dbReference>
<dbReference type="Proteomes" id="UP001055057">
    <property type="component" value="Unassembled WGS sequence"/>
</dbReference>
<keyword evidence="2" id="KW-0805">Transcription regulation</keyword>
<dbReference type="InterPro" id="IPR050313">
    <property type="entry name" value="Carb_Metab_HTH_regulators"/>
</dbReference>
<keyword evidence="1" id="KW-0678">Repressor</keyword>
<keyword evidence="4" id="KW-0804">Transcription</keyword>
<evidence type="ECO:0000256" key="4">
    <source>
        <dbReference type="ARBA" id="ARBA00023163"/>
    </source>
</evidence>
<name>A0ABQ4TW45_9HYPH</name>
<dbReference type="InterPro" id="IPR018356">
    <property type="entry name" value="Tscrpt_reg_HTH_DeoR_CS"/>
</dbReference>
<evidence type="ECO:0000256" key="2">
    <source>
        <dbReference type="ARBA" id="ARBA00023015"/>
    </source>
</evidence>
<evidence type="ECO:0000313" key="6">
    <source>
        <dbReference type="EMBL" id="GJE58714.1"/>
    </source>
</evidence>
<dbReference type="InterPro" id="IPR036390">
    <property type="entry name" value="WH_DNA-bd_sf"/>
</dbReference>
<keyword evidence="3" id="KW-0238">DNA-binding</keyword>
<evidence type="ECO:0000256" key="3">
    <source>
        <dbReference type="ARBA" id="ARBA00023125"/>
    </source>
</evidence>
<comment type="caution">
    <text evidence="6">The sequence shown here is derived from an EMBL/GenBank/DDBJ whole genome shotgun (WGS) entry which is preliminary data.</text>
</comment>
<dbReference type="InterPro" id="IPR001034">
    <property type="entry name" value="DeoR_HTH"/>
</dbReference>
<evidence type="ECO:0000256" key="1">
    <source>
        <dbReference type="ARBA" id="ARBA00022491"/>
    </source>
</evidence>
<dbReference type="PANTHER" id="PTHR30363">
    <property type="entry name" value="HTH-TYPE TRANSCRIPTIONAL REGULATOR SRLR-RELATED"/>
    <property type="match status" value="1"/>
</dbReference>
<accession>A0ABQ4TW45</accession>
<sequence>MTSQELRKPEPRALAARRQDEILARLGRDGSISVEAMAARFAVSRETIRRDLKVLAERGRLAIVHGGATRRADEPALALRERDNPNGKAAIGRAAARLVEDGMVVVLDSGSTTLAVASALAGIDPQFDRPVPKGLTVCTNSLPAGLLLCRIAGIRVHLLGGEIERSDEAAFGTEAIAALARFRADIAFVGAGGISADGEITDFAPIPTELRIRMLATAARGYVVADRTKFGRLTPIRLAPIPPGSGLIVDAEPPAAMADGLSRRGMTVLFAA</sequence>
<evidence type="ECO:0000259" key="5">
    <source>
        <dbReference type="PROSITE" id="PS51000"/>
    </source>
</evidence>
<dbReference type="PANTHER" id="PTHR30363:SF4">
    <property type="entry name" value="GLYCEROL-3-PHOSPHATE REGULON REPRESSOR"/>
    <property type="match status" value="1"/>
</dbReference>
<dbReference type="Pfam" id="PF00455">
    <property type="entry name" value="DeoRC"/>
    <property type="match status" value="1"/>
</dbReference>
<dbReference type="SMART" id="SM01134">
    <property type="entry name" value="DeoRC"/>
    <property type="match status" value="1"/>
</dbReference>
<protein>
    <submittedName>
        <fullName evidence="6">HTH-type transcriptional repressor GlcR</fullName>
    </submittedName>
</protein>
<gene>
    <name evidence="6" type="primary">glcR</name>
    <name evidence="6" type="ORF">MPOCJGCO_0797</name>
</gene>
<keyword evidence="7" id="KW-1185">Reference proteome</keyword>
<dbReference type="SUPFAM" id="SSF100950">
    <property type="entry name" value="NagB/RpiA/CoA transferase-like"/>
    <property type="match status" value="1"/>
</dbReference>
<reference evidence="6" key="1">
    <citation type="journal article" date="2021" name="Front. Microbiol.">
        <title>Comprehensive Comparative Genomics and Phenotyping of Methylobacterium Species.</title>
        <authorList>
            <person name="Alessa O."/>
            <person name="Ogura Y."/>
            <person name="Fujitani Y."/>
            <person name="Takami H."/>
            <person name="Hayashi T."/>
            <person name="Sahin N."/>
            <person name="Tani A."/>
        </authorList>
    </citation>
    <scope>NUCLEOTIDE SEQUENCE</scope>
    <source>
        <strain evidence="6">DSM 23632</strain>
    </source>
</reference>
<reference evidence="6" key="2">
    <citation type="submission" date="2021-08" db="EMBL/GenBank/DDBJ databases">
        <authorList>
            <person name="Tani A."/>
            <person name="Ola A."/>
            <person name="Ogura Y."/>
            <person name="Katsura K."/>
            <person name="Hayashi T."/>
        </authorList>
    </citation>
    <scope>NUCLEOTIDE SEQUENCE</scope>
    <source>
        <strain evidence="6">DSM 23632</strain>
    </source>
</reference>
<dbReference type="Gene3D" id="3.40.50.1360">
    <property type="match status" value="1"/>
</dbReference>
<dbReference type="InterPro" id="IPR037171">
    <property type="entry name" value="NagB/RpiA_transferase-like"/>
</dbReference>
<dbReference type="PROSITE" id="PS00894">
    <property type="entry name" value="HTH_DEOR_1"/>
    <property type="match status" value="1"/>
</dbReference>
<feature type="domain" description="HTH deoR-type" evidence="5">
    <location>
        <begin position="15"/>
        <end position="70"/>
    </location>
</feature>
<evidence type="ECO:0000313" key="7">
    <source>
        <dbReference type="Proteomes" id="UP001055057"/>
    </source>
</evidence>
<dbReference type="EMBL" id="BPRB01000048">
    <property type="protein sequence ID" value="GJE58714.1"/>
    <property type="molecule type" value="Genomic_DNA"/>
</dbReference>
<dbReference type="PRINTS" id="PR00037">
    <property type="entry name" value="HTHLACR"/>
</dbReference>